<keyword evidence="2" id="KW-1185">Reference proteome</keyword>
<gene>
    <name evidence="1" type="ORF">WISP_134152</name>
</gene>
<name>A0ABQ9CNW7_9PASS</name>
<evidence type="ECO:0000313" key="2">
    <source>
        <dbReference type="Proteomes" id="UP001145742"/>
    </source>
</evidence>
<dbReference type="EMBL" id="WHWB01034654">
    <property type="protein sequence ID" value="KAJ7406411.1"/>
    <property type="molecule type" value="Genomic_DNA"/>
</dbReference>
<evidence type="ECO:0000313" key="1">
    <source>
        <dbReference type="EMBL" id="KAJ7406411.1"/>
    </source>
</evidence>
<sequence>MLEGRGDIQGNLDRPLWWVCVNLCKFNKVRSKVLHLCQCNPKHKYRLGGEWIETNPEDKDQGMDVGWCDSAMCTCNPENQHVLSCIQSSETTGQVRRFFPSTLLRSVVTFNVDFEMKRSMTNRLSVDFGNWSGEKVEKAGRSNFSSQTSWVQDLRFHVNKRQSEK</sequence>
<organism evidence="1 2">
    <name type="scientific">Willisornis vidua</name>
    <name type="common">Xingu scale-backed antbird</name>
    <dbReference type="NCBI Taxonomy" id="1566151"/>
    <lineage>
        <taxon>Eukaryota</taxon>
        <taxon>Metazoa</taxon>
        <taxon>Chordata</taxon>
        <taxon>Craniata</taxon>
        <taxon>Vertebrata</taxon>
        <taxon>Euteleostomi</taxon>
        <taxon>Archelosauria</taxon>
        <taxon>Archosauria</taxon>
        <taxon>Dinosauria</taxon>
        <taxon>Saurischia</taxon>
        <taxon>Theropoda</taxon>
        <taxon>Coelurosauria</taxon>
        <taxon>Aves</taxon>
        <taxon>Neognathae</taxon>
        <taxon>Neoaves</taxon>
        <taxon>Telluraves</taxon>
        <taxon>Australaves</taxon>
        <taxon>Passeriformes</taxon>
        <taxon>Thamnophilidae</taxon>
        <taxon>Willisornis</taxon>
    </lineage>
</organism>
<dbReference type="Proteomes" id="UP001145742">
    <property type="component" value="Unassembled WGS sequence"/>
</dbReference>
<reference evidence="1" key="1">
    <citation type="submission" date="2019-10" db="EMBL/GenBank/DDBJ databases">
        <authorList>
            <person name="Soares A.E.R."/>
            <person name="Aleixo A."/>
            <person name="Schneider P."/>
            <person name="Miyaki C.Y."/>
            <person name="Schneider M.P."/>
            <person name="Mello C."/>
            <person name="Vasconcelos A.T.R."/>
        </authorList>
    </citation>
    <scope>NUCLEOTIDE SEQUENCE</scope>
    <source>
        <tissue evidence="1">Muscle</tissue>
    </source>
</reference>
<proteinExistence type="predicted"/>
<comment type="caution">
    <text evidence="1">The sequence shown here is derived from an EMBL/GenBank/DDBJ whole genome shotgun (WGS) entry which is preliminary data.</text>
</comment>
<protein>
    <submittedName>
        <fullName evidence="1">Uncharacterized protein</fullName>
    </submittedName>
</protein>
<accession>A0ABQ9CNW7</accession>